<evidence type="ECO:0000313" key="1">
    <source>
        <dbReference type="EMBL" id="AJK68230.1"/>
    </source>
</evidence>
<dbReference type="Pfam" id="PF13384">
    <property type="entry name" value="HTH_23"/>
    <property type="match status" value="1"/>
</dbReference>
<name>A0A0B6TRM6_9CORY</name>
<dbReference type="EMBL" id="CP007790">
    <property type="protein sequence ID" value="AJK68230.1"/>
    <property type="molecule type" value="Genomic_DNA"/>
</dbReference>
<keyword evidence="2" id="KW-1185">Reference proteome</keyword>
<dbReference type="KEGG" id="cmq:B840_03020"/>
<accession>A0A0B6TRM6</accession>
<dbReference type="RefSeq" id="WP_042620901.1">
    <property type="nucleotide sequence ID" value="NZ_CP007790.1"/>
</dbReference>
<dbReference type="Proteomes" id="UP000031928">
    <property type="component" value="Chromosome"/>
</dbReference>
<sequence>MNNQTAATAIQRADRRAQAVHLRREGLTLREVADRLGVSVYTAWNDIQTAVRDIPKEEADLLRQQEADRLDNLQRAVWDDAIAGDLHAVDRVLKIIERRCRLLGLDAPTRIEYPAADLDLDAAVRDLVAAARGKTVEGGGWAVDVVAGALERGSGRGRDEDFIDYTADELKGED</sequence>
<evidence type="ECO:0000313" key="2">
    <source>
        <dbReference type="Proteomes" id="UP000031928"/>
    </source>
</evidence>
<protein>
    <submittedName>
        <fullName evidence="1">Uncharacterized protein</fullName>
    </submittedName>
</protein>
<reference evidence="1 2" key="1">
    <citation type="submission" date="2014-05" db="EMBL/GenBank/DDBJ databases">
        <title>Complete genome sequence of Corynebacterium marinum DSM 44953.</title>
        <authorList>
            <person name="Schaffert L."/>
            <person name="Albersmeier A."/>
            <person name="Kalinowski J."/>
            <person name="Ruckert C."/>
        </authorList>
    </citation>
    <scope>NUCLEOTIDE SEQUENCE [LARGE SCALE GENOMIC DNA]</scope>
    <source>
        <strain evidence="1 2">DSM 44953</strain>
    </source>
</reference>
<organism evidence="1 2">
    <name type="scientific">Corynebacterium marinum DSM 44953</name>
    <dbReference type="NCBI Taxonomy" id="1224162"/>
    <lineage>
        <taxon>Bacteria</taxon>
        <taxon>Bacillati</taxon>
        <taxon>Actinomycetota</taxon>
        <taxon>Actinomycetes</taxon>
        <taxon>Mycobacteriales</taxon>
        <taxon>Corynebacteriaceae</taxon>
        <taxon>Corynebacterium</taxon>
    </lineage>
</organism>
<gene>
    <name evidence="1" type="ORF">B840_03020</name>
</gene>
<proteinExistence type="predicted"/>
<dbReference type="HOGENOM" id="CLU_1537516_0_0_11"/>
<dbReference type="AlphaFoldDB" id="A0A0B6TRM6"/>